<feature type="compositionally biased region" description="Basic and acidic residues" evidence="1">
    <location>
        <begin position="639"/>
        <end position="665"/>
    </location>
</feature>
<feature type="region of interest" description="Disordered" evidence="1">
    <location>
        <begin position="582"/>
        <end position="665"/>
    </location>
</feature>
<feature type="compositionally biased region" description="Pro residues" evidence="1">
    <location>
        <begin position="940"/>
        <end position="964"/>
    </location>
</feature>
<feature type="compositionally biased region" description="Basic and acidic residues" evidence="1">
    <location>
        <begin position="385"/>
        <end position="399"/>
    </location>
</feature>
<feature type="compositionally biased region" description="Acidic residues" evidence="1">
    <location>
        <begin position="606"/>
        <end position="615"/>
    </location>
</feature>
<feature type="compositionally biased region" description="Low complexity" evidence="1">
    <location>
        <begin position="965"/>
        <end position="979"/>
    </location>
</feature>
<feature type="region of interest" description="Disordered" evidence="1">
    <location>
        <begin position="1"/>
        <end position="404"/>
    </location>
</feature>
<feature type="compositionally biased region" description="Low complexity" evidence="1">
    <location>
        <begin position="350"/>
        <end position="364"/>
    </location>
</feature>
<feature type="compositionally biased region" description="Basic and acidic residues" evidence="1">
    <location>
        <begin position="234"/>
        <end position="246"/>
    </location>
</feature>
<dbReference type="Proteomes" id="UP000053890">
    <property type="component" value="Unassembled WGS sequence"/>
</dbReference>
<feature type="compositionally biased region" description="Polar residues" evidence="1">
    <location>
        <begin position="114"/>
        <end position="123"/>
    </location>
</feature>
<keyword evidence="3" id="KW-1185">Reference proteome</keyword>
<feature type="compositionally biased region" description="Acidic residues" evidence="1">
    <location>
        <begin position="799"/>
        <end position="811"/>
    </location>
</feature>
<feature type="compositionally biased region" description="Low complexity" evidence="1">
    <location>
        <begin position="311"/>
        <end position="329"/>
    </location>
</feature>
<evidence type="ECO:0000313" key="3">
    <source>
        <dbReference type="Proteomes" id="UP000053890"/>
    </source>
</evidence>
<feature type="compositionally biased region" description="Low complexity" evidence="1">
    <location>
        <begin position="926"/>
        <end position="939"/>
    </location>
</feature>
<protein>
    <submittedName>
        <fullName evidence="2">Uncharacterized protein</fullName>
    </submittedName>
</protein>
<dbReference type="RefSeq" id="XP_018269820.1">
    <property type="nucleotide sequence ID" value="XM_018414658.1"/>
</dbReference>
<feature type="compositionally biased region" description="Basic and acidic residues" evidence="1">
    <location>
        <begin position="879"/>
        <end position="895"/>
    </location>
</feature>
<accession>A0A0P9ENS1</accession>
<dbReference type="OMA" id="ERQETIC"/>
<dbReference type="GeneID" id="28975106"/>
<reference evidence="2 3" key="1">
    <citation type="journal article" date="2015" name="Front. Microbiol.">
        <title>Genome sequence of the plant growth promoting endophytic yeast Rhodotorula graminis WP1.</title>
        <authorList>
            <person name="Firrincieli A."/>
            <person name="Otillar R."/>
            <person name="Salamov A."/>
            <person name="Schmutz J."/>
            <person name="Khan Z."/>
            <person name="Redman R.S."/>
            <person name="Fleck N.D."/>
            <person name="Lindquist E."/>
            <person name="Grigoriev I.V."/>
            <person name="Doty S.L."/>
        </authorList>
    </citation>
    <scope>NUCLEOTIDE SEQUENCE [LARGE SCALE GENOMIC DNA]</scope>
    <source>
        <strain evidence="2 3">WP1</strain>
    </source>
</reference>
<proteinExistence type="predicted"/>
<feature type="region of interest" description="Disordered" evidence="1">
    <location>
        <begin position="724"/>
        <end position="1063"/>
    </location>
</feature>
<feature type="compositionally biased region" description="Low complexity" evidence="1">
    <location>
        <begin position="724"/>
        <end position="735"/>
    </location>
</feature>
<feature type="compositionally biased region" description="Low complexity" evidence="1">
    <location>
        <begin position="126"/>
        <end position="148"/>
    </location>
</feature>
<dbReference type="EMBL" id="KQ474082">
    <property type="protein sequence ID" value="KPV73771.1"/>
    <property type="molecule type" value="Genomic_DNA"/>
</dbReference>
<dbReference type="AlphaFoldDB" id="A0A0P9ENS1"/>
<feature type="compositionally biased region" description="Polar residues" evidence="1">
    <location>
        <begin position="589"/>
        <end position="600"/>
    </location>
</feature>
<sequence length="1063" mass="112107">MAPATRIPASAPTSLAAPPRRLPPRDDEPPPAPHPQRGPAPRRADGLPVASAPAAGKARRVAVAQPAPPVPTSTTTSSSYKGRSADARGQGGASRVKPSQCRTVPEPLKHKPGTASTAATSRQPGAAPSSTARRDAAAAAAAPSTVVANKKRKSVAVEAEPAKRARTGGPQPSRVEVAEDVAVRGQGRAKVAGKTSSRSSGLRGRRDQGKGAGAGKIEARPSKFAGASGASSPERAHKDPQLEQHGKVAFNADGVPVVASKKRKVHALVDEVQLENENDDASRGNKKRKSNAARAALTPSPPRRRRPAPAPSGRAAPAPQPQVPAQLQRPPVPGRNPSSRVHDVAHRRNASAPAPALKPSAAFVGPPPPRPPVPRPSPKFLPNAAKREKDRAEGVKARVPEPTTALYRRQGSALAGAAQPRGPLVAVKTVGKSKKVVVAEPQPQPQPPRAEKPQRSRSTGQGASRGGGDVESARDLRHERYERVERDERQVPRAATTSGALAGPGPRSEAAASAARQMALVRGEGGAPGVGEVKGRGGGTGMERVRAGKAAAGRSMAEDVEAQRALHAAVKGLRVRAYLAKQGPEQKESANSVGPDSDNSLVGYEELVDNADDDVALLNEAQPALDPSSAGDDDDDDELRERAPDDALERRRRADAWAAGRHERGLRNARLRAEREYWEAEWRDLTRRYDEFVASERAAREALWQEVCALEEAARRHLATLADLDSSASSAAASDGADDAQPSPRLPHPHQRRRSSVVHEQRQGERASDVEEEVEEGPAGAPEREQEQEDDLGPVGAAELDEDDGAGEEDGAVQQGVGQAAQGQLDEGEAEGRSSSPVQHAQQHAADQDKRVVEQGDDDGYIFDQDFGGGASSSSPPADPDRRRASLDPRADHRPSPSPSRSPSPSPSPSSQPEPEPAAAKRQTVRQPAAAAAKKAPQPAAQPAPRPVLPPSKARPPAVRPPGAPSARTSRTGAAASRSSVEERTRPRPPPPSSPDSRAATNKAPRSKMTKAERRRVFGKKGRPTQCPINGKNRACCSLREDRLKWRPRNWARQPSSSPSPSP</sequence>
<feature type="compositionally biased region" description="Pro residues" evidence="1">
    <location>
        <begin position="896"/>
        <end position="916"/>
    </location>
</feature>
<evidence type="ECO:0000313" key="2">
    <source>
        <dbReference type="EMBL" id="KPV73771.1"/>
    </source>
</evidence>
<feature type="compositionally biased region" description="Basic and acidic residues" evidence="1">
    <location>
        <begin position="471"/>
        <end position="491"/>
    </location>
</feature>
<feature type="compositionally biased region" description="Low complexity" evidence="1">
    <location>
        <begin position="616"/>
        <end position="630"/>
    </location>
</feature>
<feature type="compositionally biased region" description="Basic residues" evidence="1">
    <location>
        <begin position="747"/>
        <end position="756"/>
    </location>
</feature>
<feature type="compositionally biased region" description="Low complexity" evidence="1">
    <location>
        <begin position="8"/>
        <end position="19"/>
    </location>
</feature>
<organism evidence="2 3">
    <name type="scientific">Rhodotorula graminis (strain WP1)</name>
    <dbReference type="NCBI Taxonomy" id="578459"/>
    <lineage>
        <taxon>Eukaryota</taxon>
        <taxon>Fungi</taxon>
        <taxon>Dikarya</taxon>
        <taxon>Basidiomycota</taxon>
        <taxon>Pucciniomycotina</taxon>
        <taxon>Microbotryomycetes</taxon>
        <taxon>Sporidiobolales</taxon>
        <taxon>Sporidiobolaceae</taxon>
        <taxon>Rhodotorula</taxon>
    </lineage>
</organism>
<feature type="region of interest" description="Disordered" evidence="1">
    <location>
        <begin position="436"/>
        <end position="550"/>
    </location>
</feature>
<feature type="compositionally biased region" description="Pro residues" evidence="1">
    <location>
        <begin position="365"/>
        <end position="379"/>
    </location>
</feature>
<name>A0A0P9ENS1_RHOGW</name>
<feature type="compositionally biased region" description="Low complexity" evidence="1">
    <location>
        <begin position="812"/>
        <end position="824"/>
    </location>
</feature>
<gene>
    <name evidence="2" type="ORF">RHOBADRAFT_45728</name>
</gene>
<feature type="compositionally biased region" description="Basic and acidic residues" evidence="1">
    <location>
        <begin position="757"/>
        <end position="769"/>
    </location>
</feature>
<feature type="compositionally biased region" description="Low complexity" evidence="1">
    <location>
        <begin position="503"/>
        <end position="516"/>
    </location>
</feature>
<evidence type="ECO:0000256" key="1">
    <source>
        <dbReference type="SAM" id="MobiDB-lite"/>
    </source>
</evidence>